<evidence type="ECO:0000313" key="2">
    <source>
        <dbReference type="EMBL" id="EXV02848.1"/>
    </source>
</evidence>
<organism evidence="2 3">
    <name type="scientific">Metarhizium robertsii</name>
    <dbReference type="NCBI Taxonomy" id="568076"/>
    <lineage>
        <taxon>Eukaryota</taxon>
        <taxon>Fungi</taxon>
        <taxon>Dikarya</taxon>
        <taxon>Ascomycota</taxon>
        <taxon>Pezizomycotina</taxon>
        <taxon>Sordariomycetes</taxon>
        <taxon>Hypocreomycetidae</taxon>
        <taxon>Hypocreales</taxon>
        <taxon>Clavicipitaceae</taxon>
        <taxon>Metarhizium</taxon>
    </lineage>
</organism>
<comment type="caution">
    <text evidence="2">The sequence shown here is derived from an EMBL/GenBank/DDBJ whole genome shotgun (WGS) entry which is preliminary data.</text>
</comment>
<evidence type="ECO:0000256" key="1">
    <source>
        <dbReference type="SAM" id="MobiDB-lite"/>
    </source>
</evidence>
<sequence>MVITKASKDARTPILYPPACSLNTMARLRSIRRRNAKLLGQNKHQTPASFVYFSHGAYCLLRSPSSCYTEITGLIMFRDDPPAKPIADLARLLSASSSRDDNIRNYYRLPRYYDVLLEKLPMAMLPAPTDFLQKARPRARRTRDITRDCPITSWNDSTPASVHRSAGPRSFQFSQKSCPDRGAPATSNFNNGASRETHLRPAST</sequence>
<name>A0A0A1UZS0_9HYPO</name>
<dbReference type="Proteomes" id="UP000030151">
    <property type="component" value="Unassembled WGS sequence"/>
</dbReference>
<reference evidence="2 3" key="1">
    <citation type="submission" date="2014-02" db="EMBL/GenBank/DDBJ databases">
        <title>The genome sequence of the entomopathogenic fungus Metarhizium robertsii ARSEF 2575.</title>
        <authorList>
            <person name="Giuliano Garisto Donzelli B."/>
            <person name="Roe B.A."/>
            <person name="Macmil S.L."/>
            <person name="Krasnoff S.B."/>
            <person name="Gibson D.M."/>
        </authorList>
    </citation>
    <scope>NUCLEOTIDE SEQUENCE [LARGE SCALE GENOMIC DNA]</scope>
    <source>
        <strain evidence="2 3">ARSEF 2575</strain>
    </source>
</reference>
<evidence type="ECO:0000313" key="3">
    <source>
        <dbReference type="Proteomes" id="UP000030151"/>
    </source>
</evidence>
<proteinExistence type="predicted"/>
<gene>
    <name evidence="2" type="ORF">X797_003971</name>
</gene>
<accession>A0A0A1UZS0</accession>
<feature type="region of interest" description="Disordered" evidence="1">
    <location>
        <begin position="135"/>
        <end position="204"/>
    </location>
</feature>
<feature type="compositionally biased region" description="Basic and acidic residues" evidence="1">
    <location>
        <begin position="195"/>
        <end position="204"/>
    </location>
</feature>
<dbReference type="HOGENOM" id="CLU_1343545_0_0_1"/>
<feature type="compositionally biased region" description="Polar residues" evidence="1">
    <location>
        <begin position="185"/>
        <end position="194"/>
    </location>
</feature>
<dbReference type="AlphaFoldDB" id="A0A0A1UZS0"/>
<dbReference type="EMBL" id="JELW01000004">
    <property type="protein sequence ID" value="EXV02848.1"/>
    <property type="molecule type" value="Genomic_DNA"/>
</dbReference>
<protein>
    <submittedName>
        <fullName evidence="2">Uncharacterized protein</fullName>
    </submittedName>
</protein>